<dbReference type="FunFam" id="3.30.70.1230:FF:000004">
    <property type="entry name" value="Guanylate cyclase"/>
    <property type="match status" value="1"/>
</dbReference>
<dbReference type="GO" id="GO:0004672">
    <property type="term" value="F:protein kinase activity"/>
    <property type="evidence" value="ECO:0007669"/>
    <property type="project" value="InterPro"/>
</dbReference>
<dbReference type="Gene3D" id="3.40.190.10">
    <property type="entry name" value="Periplasmic binding protein-like II"/>
    <property type="match status" value="1"/>
</dbReference>
<dbReference type="GO" id="GO:0001653">
    <property type="term" value="F:peptide receptor activity"/>
    <property type="evidence" value="ECO:0007669"/>
    <property type="project" value="TreeGrafter"/>
</dbReference>
<dbReference type="GO" id="GO:0004383">
    <property type="term" value="F:guanylate cyclase activity"/>
    <property type="evidence" value="ECO:0007669"/>
    <property type="project" value="UniProtKB-EC"/>
</dbReference>
<evidence type="ECO:0000256" key="17">
    <source>
        <dbReference type="SAM" id="SignalP"/>
    </source>
</evidence>
<comment type="catalytic activity">
    <reaction evidence="1 15">
        <text>GTP = 3',5'-cyclic GMP + diphosphate</text>
        <dbReference type="Rhea" id="RHEA:13665"/>
        <dbReference type="ChEBI" id="CHEBI:33019"/>
        <dbReference type="ChEBI" id="CHEBI:37565"/>
        <dbReference type="ChEBI" id="CHEBI:57746"/>
        <dbReference type="EC" id="4.6.1.2"/>
    </reaction>
</comment>
<dbReference type="SUPFAM" id="SSF56112">
    <property type="entry name" value="Protein kinase-like (PK-like)"/>
    <property type="match status" value="1"/>
</dbReference>
<feature type="chain" id="PRO_5024359704" description="Guanylate cyclase" evidence="17">
    <location>
        <begin position="22"/>
        <end position="949"/>
    </location>
</feature>
<dbReference type="GO" id="GO:0035556">
    <property type="term" value="P:intracellular signal transduction"/>
    <property type="evidence" value="ECO:0007669"/>
    <property type="project" value="InterPro"/>
</dbReference>
<dbReference type="InterPro" id="IPR000719">
    <property type="entry name" value="Prot_kinase_dom"/>
</dbReference>
<dbReference type="Gene3D" id="1.10.510.10">
    <property type="entry name" value="Transferase(Phosphotransferase) domain 1"/>
    <property type="match status" value="1"/>
</dbReference>
<evidence type="ECO:0000256" key="8">
    <source>
        <dbReference type="ARBA" id="ARBA00023134"/>
    </source>
</evidence>
<feature type="transmembrane region" description="Helical" evidence="16">
    <location>
        <begin position="356"/>
        <end position="380"/>
    </location>
</feature>
<dbReference type="Pfam" id="PF00211">
    <property type="entry name" value="Guanylate_cyc"/>
    <property type="match status" value="1"/>
</dbReference>
<evidence type="ECO:0000256" key="3">
    <source>
        <dbReference type="ARBA" id="ARBA00012202"/>
    </source>
</evidence>
<dbReference type="PANTHER" id="PTHR11920">
    <property type="entry name" value="GUANYLYL CYCLASE"/>
    <property type="match status" value="1"/>
</dbReference>
<comment type="similarity">
    <text evidence="14">Belongs to the adenylyl cyclase class-4/guanylyl cyclase family.</text>
</comment>
<dbReference type="GO" id="GO:0004016">
    <property type="term" value="F:adenylate cyclase activity"/>
    <property type="evidence" value="ECO:0007669"/>
    <property type="project" value="TreeGrafter"/>
</dbReference>
<evidence type="ECO:0000256" key="10">
    <source>
        <dbReference type="ARBA" id="ARBA00023170"/>
    </source>
</evidence>
<dbReference type="InterPro" id="IPR001054">
    <property type="entry name" value="A/G_cyclase"/>
</dbReference>
<feature type="signal peptide" evidence="17">
    <location>
        <begin position="1"/>
        <end position="21"/>
    </location>
</feature>
<keyword evidence="6" id="KW-0547">Nucleotide-binding</keyword>
<keyword evidence="11" id="KW-0325">Glycoprotein</keyword>
<dbReference type="PANTHER" id="PTHR11920:SF501">
    <property type="entry name" value="GUANYLATE CYCLASE 32E"/>
    <property type="match status" value="1"/>
</dbReference>
<dbReference type="AlphaFoldDB" id="A0A5S6QAE8"/>
<dbReference type="CDD" id="cd07302">
    <property type="entry name" value="CHD"/>
    <property type="match status" value="1"/>
</dbReference>
<reference evidence="21" key="1">
    <citation type="submission" date="2019-12" db="UniProtKB">
        <authorList>
            <consortium name="WormBaseParasite"/>
        </authorList>
    </citation>
    <scope>IDENTIFICATION</scope>
</reference>
<evidence type="ECO:0000256" key="7">
    <source>
        <dbReference type="ARBA" id="ARBA00022989"/>
    </source>
</evidence>
<dbReference type="SUPFAM" id="SSF53850">
    <property type="entry name" value="Periplasmic binding protein-like II"/>
    <property type="match status" value="1"/>
</dbReference>
<dbReference type="Pfam" id="PF07714">
    <property type="entry name" value="PK_Tyr_Ser-Thr"/>
    <property type="match status" value="1"/>
</dbReference>
<evidence type="ECO:0000256" key="2">
    <source>
        <dbReference type="ARBA" id="ARBA00004479"/>
    </source>
</evidence>
<proteinExistence type="inferred from homology"/>
<feature type="domain" description="Protein kinase" evidence="18">
    <location>
        <begin position="401"/>
        <end position="765"/>
    </location>
</feature>
<evidence type="ECO:0000256" key="6">
    <source>
        <dbReference type="ARBA" id="ARBA00022741"/>
    </source>
</evidence>
<evidence type="ECO:0000256" key="9">
    <source>
        <dbReference type="ARBA" id="ARBA00023136"/>
    </source>
</evidence>
<evidence type="ECO:0000256" key="11">
    <source>
        <dbReference type="ARBA" id="ARBA00023180"/>
    </source>
</evidence>
<evidence type="ECO:0000256" key="12">
    <source>
        <dbReference type="ARBA" id="ARBA00023239"/>
    </source>
</evidence>
<evidence type="ECO:0000256" key="1">
    <source>
        <dbReference type="ARBA" id="ARBA00001436"/>
    </source>
</evidence>
<dbReference type="Gene3D" id="3.30.70.1230">
    <property type="entry name" value="Nucleotide cyclase"/>
    <property type="match status" value="1"/>
</dbReference>
<dbReference type="SMART" id="SM00220">
    <property type="entry name" value="S_TKc"/>
    <property type="match status" value="1"/>
</dbReference>
<evidence type="ECO:0000256" key="14">
    <source>
        <dbReference type="RuleBase" id="RU000405"/>
    </source>
</evidence>
<dbReference type="SUPFAM" id="SSF55073">
    <property type="entry name" value="Nucleotide cyclase"/>
    <property type="match status" value="1"/>
</dbReference>
<dbReference type="GO" id="GO:0007168">
    <property type="term" value="P:receptor guanylyl cyclase signaling pathway"/>
    <property type="evidence" value="ECO:0007669"/>
    <property type="project" value="TreeGrafter"/>
</dbReference>
<dbReference type="InterPro" id="IPR001245">
    <property type="entry name" value="Ser-Thr/Tyr_kinase_cat_dom"/>
</dbReference>
<keyword evidence="5 17" id="KW-0732">Signal</keyword>
<keyword evidence="10" id="KW-0675">Receptor</keyword>
<evidence type="ECO:0000259" key="18">
    <source>
        <dbReference type="PROSITE" id="PS50011"/>
    </source>
</evidence>
<dbReference type="InterPro" id="IPR050401">
    <property type="entry name" value="Cyclic_nucleotide_synthase"/>
</dbReference>
<evidence type="ECO:0000313" key="21">
    <source>
        <dbReference type="WBParaSite" id="TMUE_1000004163.1"/>
    </source>
</evidence>
<keyword evidence="8" id="KW-0342">GTP-binding</keyword>
<protein>
    <recommendedName>
        <fullName evidence="3 15">Guanylate cyclase</fullName>
        <ecNumber evidence="3 15">4.6.1.2</ecNumber>
    </recommendedName>
</protein>
<evidence type="ECO:0000256" key="15">
    <source>
        <dbReference type="RuleBase" id="RU003431"/>
    </source>
</evidence>
<evidence type="ECO:0000256" key="5">
    <source>
        <dbReference type="ARBA" id="ARBA00022729"/>
    </source>
</evidence>
<evidence type="ECO:0000259" key="19">
    <source>
        <dbReference type="PROSITE" id="PS50125"/>
    </source>
</evidence>
<keyword evidence="20" id="KW-1185">Reference proteome</keyword>
<dbReference type="SMART" id="SM00044">
    <property type="entry name" value="CYCc"/>
    <property type="match status" value="1"/>
</dbReference>
<keyword evidence="7 16" id="KW-1133">Transmembrane helix</keyword>
<dbReference type="InterPro" id="IPR011009">
    <property type="entry name" value="Kinase-like_dom_sf"/>
</dbReference>
<dbReference type="GO" id="GO:0005525">
    <property type="term" value="F:GTP binding"/>
    <property type="evidence" value="ECO:0007669"/>
    <property type="project" value="UniProtKB-KW"/>
</dbReference>
<evidence type="ECO:0000313" key="20">
    <source>
        <dbReference type="Proteomes" id="UP000046395"/>
    </source>
</evidence>
<sequence length="949" mass="107383">MIFSIFHLLLLLALSMSHSKASKCDLNDPSQIFYQLHGLSSEVGHIKFYDRARHCAEVPDKFNGLPEDAVYVPIAACALLVIYQIPGVTSLVLSGTAIAKIYAGEVETWNHTEIAKLNPGVKLPNDKIRPVAYIGYSKATHIFTHFLSNYDAQWKATRGTFDAPALDIKGKWSNSWNRSTTDILFMPETNVASRLYREKNYLAYITLFSDQWPGVKIASLLNKAGNAVPYSELKAAVRSSMDYLSTDGNLSTLIYLDSVTATEAYPLSYFSYVTMSRQSEGSGDCTALVEFFAFFLNSIDEELSERFAGYFNLFPLTLSVKVLVEQTVLRNIHCNNDSLHSLVNLIIQQENKQSDLLLSLIAVSVCVAAVALAVISLLSYKRYRVIKAYRSKNWILSEYDIKFWDYMVEGNKYSSMSSSSLSRHSKGNDFNPDQYWKFYLAASGRFRYKEVLMFGSECLNNPLNFQFDTCKRLFTVLRLASPNIAPLVGLVIKNLTLYHVYESPGRGSLHQTLESAPYELNDEIKYIISMDVANGIQFLHKHGIVHGLLDTWNIFLDKNWTAKIANWSHVFICEKEGEYHHLKDCSELIENASDEYHQKRLIFRHRSLLLGQVTTFGFEHDLYSFAMILTEIFTREVPFADRSAVIGWKGMLEEVVKDPTLSPICPDIPGPVKDLIVKLTKPNPEITAEGVTITLQLNQPTSKGIVDILLKTMENYMTHLEEKVEERTTELKAVTARMEMLLNSMLPRDVAVRLQNGQKIEPEYYQSVTIYFSDIVSFTTLCSESTALEVVNLLNALYTMFDNNIERFDVYKVETIGDAYMCVSGLPKRNGNRHVEQICRLAIALVEGVNTFIIPHRPDRKLQVRVGVHSGPVMAGVVGVKMPRFCLFGDTVNTASRMESTSLPNKIQASEDTVSLLRQFPEFIIEERGEFDVKGKGRMKTFWIAGMQN</sequence>
<organism evidence="20 21">
    <name type="scientific">Trichuris muris</name>
    <name type="common">Mouse whipworm</name>
    <dbReference type="NCBI Taxonomy" id="70415"/>
    <lineage>
        <taxon>Eukaryota</taxon>
        <taxon>Metazoa</taxon>
        <taxon>Ecdysozoa</taxon>
        <taxon>Nematoda</taxon>
        <taxon>Enoplea</taxon>
        <taxon>Dorylaimia</taxon>
        <taxon>Trichinellida</taxon>
        <taxon>Trichuridae</taxon>
        <taxon>Trichuris</taxon>
    </lineage>
</organism>
<dbReference type="PROSITE" id="PS50125">
    <property type="entry name" value="GUANYLATE_CYCLASE_2"/>
    <property type="match status" value="1"/>
</dbReference>
<dbReference type="GO" id="GO:0005524">
    <property type="term" value="F:ATP binding"/>
    <property type="evidence" value="ECO:0007669"/>
    <property type="project" value="InterPro"/>
</dbReference>
<dbReference type="STRING" id="70415.A0A5S6QAE8"/>
<dbReference type="PROSITE" id="PS00452">
    <property type="entry name" value="GUANYLATE_CYCLASE_1"/>
    <property type="match status" value="1"/>
</dbReference>
<name>A0A5S6QAE8_TRIMR</name>
<keyword evidence="9 16" id="KW-0472">Membrane</keyword>
<dbReference type="PROSITE" id="PS50011">
    <property type="entry name" value="PROTEIN_KINASE_DOM"/>
    <property type="match status" value="1"/>
</dbReference>
<dbReference type="InterPro" id="IPR018297">
    <property type="entry name" value="A/G_cyclase_CS"/>
</dbReference>
<evidence type="ECO:0000256" key="16">
    <source>
        <dbReference type="SAM" id="Phobius"/>
    </source>
</evidence>
<dbReference type="Proteomes" id="UP000046395">
    <property type="component" value="Unassembled WGS sequence"/>
</dbReference>
<dbReference type="GO" id="GO:0005886">
    <property type="term" value="C:plasma membrane"/>
    <property type="evidence" value="ECO:0007669"/>
    <property type="project" value="TreeGrafter"/>
</dbReference>
<accession>A0A5S6QAE8</accession>
<keyword evidence="12 14" id="KW-0456">Lyase</keyword>
<evidence type="ECO:0000256" key="13">
    <source>
        <dbReference type="ARBA" id="ARBA00023293"/>
    </source>
</evidence>
<feature type="domain" description="Guanylate cyclase" evidence="19">
    <location>
        <begin position="769"/>
        <end position="899"/>
    </location>
</feature>
<comment type="subcellular location">
    <subcellularLocation>
        <location evidence="2">Membrane</location>
        <topology evidence="2">Single-pass type I membrane protein</topology>
    </subcellularLocation>
</comment>
<dbReference type="WBParaSite" id="TMUE_1000004163.1">
    <property type="protein sequence ID" value="TMUE_1000004163.1"/>
    <property type="gene ID" value="WBGene00291231"/>
</dbReference>
<keyword evidence="13 15" id="KW-0141">cGMP biosynthesis</keyword>
<keyword evidence="4 16" id="KW-0812">Transmembrane</keyword>
<dbReference type="EC" id="4.6.1.2" evidence="3 15"/>
<evidence type="ECO:0000256" key="4">
    <source>
        <dbReference type="ARBA" id="ARBA00022692"/>
    </source>
</evidence>
<dbReference type="InterPro" id="IPR029787">
    <property type="entry name" value="Nucleotide_cyclase"/>
</dbReference>